<sequence length="155" mass="17525">SYAGRISFSSDTWTSPNHRSYMAILAHLEHEGQPLVLLLDLSEVPFSHTGAALLQVMQRTVLEFGIATKVLTFTGDNATNNDTLCEEWHKLNLHFLGEESRIRCILHTESLAARIIIKQFDVLPGTSTIDQDDTEKVLACRFITPRRKQKVNNFT</sequence>
<evidence type="ECO:0000256" key="5">
    <source>
        <dbReference type="ARBA" id="ARBA00023242"/>
    </source>
</evidence>
<organism evidence="6 7">
    <name type="scientific">Antrodiella citrinella</name>
    <dbReference type="NCBI Taxonomy" id="2447956"/>
    <lineage>
        <taxon>Eukaryota</taxon>
        <taxon>Fungi</taxon>
        <taxon>Dikarya</taxon>
        <taxon>Basidiomycota</taxon>
        <taxon>Agaricomycotina</taxon>
        <taxon>Agaricomycetes</taxon>
        <taxon>Polyporales</taxon>
        <taxon>Steccherinaceae</taxon>
        <taxon>Antrodiella</taxon>
    </lineage>
</organism>
<proteinExistence type="predicted"/>
<dbReference type="InterPro" id="IPR012337">
    <property type="entry name" value="RNaseH-like_sf"/>
</dbReference>
<evidence type="ECO:0000256" key="2">
    <source>
        <dbReference type="ARBA" id="ARBA00022723"/>
    </source>
</evidence>
<dbReference type="PANTHER" id="PTHR46481">
    <property type="entry name" value="ZINC FINGER BED DOMAIN-CONTAINING PROTEIN 4"/>
    <property type="match status" value="1"/>
</dbReference>
<keyword evidence="4" id="KW-0862">Zinc</keyword>
<dbReference type="GO" id="GO:0005634">
    <property type="term" value="C:nucleus"/>
    <property type="evidence" value="ECO:0007669"/>
    <property type="project" value="UniProtKB-SubCell"/>
</dbReference>
<accession>A0A4S4M4V4</accession>
<keyword evidence="5" id="KW-0539">Nucleus</keyword>
<comment type="subcellular location">
    <subcellularLocation>
        <location evidence="1">Nucleus</location>
    </subcellularLocation>
</comment>
<protein>
    <recommendedName>
        <fullName evidence="8">DUF659 domain-containing protein</fullName>
    </recommendedName>
</protein>
<keyword evidence="2" id="KW-0479">Metal-binding</keyword>
<comment type="caution">
    <text evidence="6">The sequence shown here is derived from an EMBL/GenBank/DDBJ whole genome shotgun (WGS) entry which is preliminary data.</text>
</comment>
<keyword evidence="3" id="KW-0863">Zinc-finger</keyword>
<evidence type="ECO:0000313" key="6">
    <source>
        <dbReference type="EMBL" id="THH19321.1"/>
    </source>
</evidence>
<dbReference type="AlphaFoldDB" id="A0A4S4M4V4"/>
<dbReference type="Proteomes" id="UP000308730">
    <property type="component" value="Unassembled WGS sequence"/>
</dbReference>
<feature type="non-terminal residue" evidence="6">
    <location>
        <position position="1"/>
    </location>
</feature>
<dbReference type="SUPFAM" id="SSF53098">
    <property type="entry name" value="Ribonuclease H-like"/>
    <property type="match status" value="1"/>
</dbReference>
<name>A0A4S4M4V4_9APHY</name>
<dbReference type="GO" id="GO:0008270">
    <property type="term" value="F:zinc ion binding"/>
    <property type="evidence" value="ECO:0007669"/>
    <property type="project" value="UniProtKB-KW"/>
</dbReference>
<evidence type="ECO:0000256" key="3">
    <source>
        <dbReference type="ARBA" id="ARBA00022771"/>
    </source>
</evidence>
<evidence type="ECO:0008006" key="8">
    <source>
        <dbReference type="Google" id="ProtNLM"/>
    </source>
</evidence>
<dbReference type="OrthoDB" id="2677917at2759"/>
<evidence type="ECO:0000256" key="1">
    <source>
        <dbReference type="ARBA" id="ARBA00004123"/>
    </source>
</evidence>
<dbReference type="EMBL" id="SGPM01000546">
    <property type="protein sequence ID" value="THH19321.1"/>
    <property type="molecule type" value="Genomic_DNA"/>
</dbReference>
<reference evidence="6 7" key="1">
    <citation type="submission" date="2019-02" db="EMBL/GenBank/DDBJ databases">
        <title>Genome sequencing of the rare red list fungi Antrodiella citrinella (Flaviporus citrinellus).</title>
        <authorList>
            <person name="Buettner E."/>
            <person name="Kellner H."/>
        </authorList>
    </citation>
    <scope>NUCLEOTIDE SEQUENCE [LARGE SCALE GENOMIC DNA]</scope>
    <source>
        <strain evidence="6 7">DSM 108506</strain>
    </source>
</reference>
<dbReference type="PANTHER" id="PTHR46481:SF10">
    <property type="entry name" value="ZINC FINGER BED DOMAIN-CONTAINING PROTEIN 39"/>
    <property type="match status" value="1"/>
</dbReference>
<dbReference type="InterPro" id="IPR052035">
    <property type="entry name" value="ZnF_BED_domain_contain"/>
</dbReference>
<evidence type="ECO:0000313" key="7">
    <source>
        <dbReference type="Proteomes" id="UP000308730"/>
    </source>
</evidence>
<evidence type="ECO:0000256" key="4">
    <source>
        <dbReference type="ARBA" id="ARBA00022833"/>
    </source>
</evidence>
<gene>
    <name evidence="6" type="ORF">EUX98_g8801</name>
</gene>
<keyword evidence="7" id="KW-1185">Reference proteome</keyword>